<organism evidence="1 2">
    <name type="scientific">Halocaridina rubra</name>
    <name type="common">Hawaiian red shrimp</name>
    <dbReference type="NCBI Taxonomy" id="373956"/>
    <lineage>
        <taxon>Eukaryota</taxon>
        <taxon>Metazoa</taxon>
        <taxon>Ecdysozoa</taxon>
        <taxon>Arthropoda</taxon>
        <taxon>Crustacea</taxon>
        <taxon>Multicrustacea</taxon>
        <taxon>Malacostraca</taxon>
        <taxon>Eumalacostraca</taxon>
        <taxon>Eucarida</taxon>
        <taxon>Decapoda</taxon>
        <taxon>Pleocyemata</taxon>
        <taxon>Caridea</taxon>
        <taxon>Atyoidea</taxon>
        <taxon>Atyidae</taxon>
        <taxon>Halocaridina</taxon>
    </lineage>
</organism>
<gene>
    <name evidence="1" type="ORF">SK128_009365</name>
</gene>
<name>A0AAN8X1S2_HALRR</name>
<comment type="caution">
    <text evidence="1">The sequence shown here is derived from an EMBL/GenBank/DDBJ whole genome shotgun (WGS) entry which is preliminary data.</text>
</comment>
<reference evidence="1 2" key="1">
    <citation type="submission" date="2023-11" db="EMBL/GenBank/DDBJ databases">
        <title>Halocaridina rubra genome assembly.</title>
        <authorList>
            <person name="Smith C."/>
        </authorList>
    </citation>
    <scope>NUCLEOTIDE SEQUENCE [LARGE SCALE GENOMIC DNA]</scope>
    <source>
        <strain evidence="1">EP-1</strain>
        <tissue evidence="1">Whole</tissue>
    </source>
</reference>
<protein>
    <submittedName>
        <fullName evidence="1">Uncharacterized protein</fullName>
    </submittedName>
</protein>
<feature type="non-terminal residue" evidence="1">
    <location>
        <position position="1"/>
    </location>
</feature>
<dbReference type="Proteomes" id="UP001381693">
    <property type="component" value="Unassembled WGS sequence"/>
</dbReference>
<evidence type="ECO:0000313" key="2">
    <source>
        <dbReference type="Proteomes" id="UP001381693"/>
    </source>
</evidence>
<keyword evidence="2" id="KW-1185">Reference proteome</keyword>
<sequence length="158" mass="17713">NLPMSFRALEYSCPTCMGSPPFAFNTIENRCNPNEVAHGFVLGSSSFDADYMLCVSVPNMVLQTNNGHTCVSNACDCQTKGITFNLRIVIDSVWSTDQYFSAPSGWRIFCRKITSQHNVSIRLVQKLVWFVPSNSSLENMVLQCLFSFLFAKESSLKD</sequence>
<evidence type="ECO:0000313" key="1">
    <source>
        <dbReference type="EMBL" id="KAK7076365.1"/>
    </source>
</evidence>
<dbReference type="AlphaFoldDB" id="A0AAN8X1S2"/>
<proteinExistence type="predicted"/>
<accession>A0AAN8X1S2</accession>
<dbReference type="EMBL" id="JAXCGZ010009704">
    <property type="protein sequence ID" value="KAK7076365.1"/>
    <property type="molecule type" value="Genomic_DNA"/>
</dbReference>